<dbReference type="GO" id="GO:0006874">
    <property type="term" value="P:intracellular calcium ion homeostasis"/>
    <property type="evidence" value="ECO:0007669"/>
    <property type="project" value="TreeGrafter"/>
</dbReference>
<dbReference type="Pfam" id="PF25886">
    <property type="entry name" value="Msy1"/>
    <property type="match status" value="1"/>
</dbReference>
<keyword evidence="3" id="KW-1133">Transmembrane helix</keyword>
<feature type="compositionally biased region" description="Low complexity" evidence="2">
    <location>
        <begin position="744"/>
        <end position="754"/>
    </location>
</feature>
<keyword evidence="1" id="KW-0175">Coiled coil</keyword>
<feature type="coiled-coil region" evidence="1">
    <location>
        <begin position="693"/>
        <end position="725"/>
    </location>
</feature>
<organism evidence="5 6">
    <name type="scientific">Rhypophila decipiens</name>
    <dbReference type="NCBI Taxonomy" id="261697"/>
    <lineage>
        <taxon>Eukaryota</taxon>
        <taxon>Fungi</taxon>
        <taxon>Dikarya</taxon>
        <taxon>Ascomycota</taxon>
        <taxon>Pezizomycotina</taxon>
        <taxon>Sordariomycetes</taxon>
        <taxon>Sordariomycetidae</taxon>
        <taxon>Sordariales</taxon>
        <taxon>Naviculisporaceae</taxon>
        <taxon>Rhypophila</taxon>
    </lineage>
</organism>
<dbReference type="Proteomes" id="UP001301769">
    <property type="component" value="Unassembled WGS sequence"/>
</dbReference>
<evidence type="ECO:0000256" key="3">
    <source>
        <dbReference type="SAM" id="Phobius"/>
    </source>
</evidence>
<evidence type="ECO:0000256" key="2">
    <source>
        <dbReference type="SAM" id="MobiDB-lite"/>
    </source>
</evidence>
<keyword evidence="3" id="KW-0812">Transmembrane</keyword>
<dbReference type="EMBL" id="MU858147">
    <property type="protein sequence ID" value="KAK4211533.1"/>
    <property type="molecule type" value="Genomic_DNA"/>
</dbReference>
<feature type="domain" description="Mechanosensitive ion channel protein Msy1/2-like transmembrane" evidence="4">
    <location>
        <begin position="52"/>
        <end position="219"/>
    </location>
</feature>
<feature type="region of interest" description="Disordered" evidence="2">
    <location>
        <begin position="731"/>
        <end position="768"/>
    </location>
</feature>
<name>A0AAN6Y2P8_9PEZI</name>
<gene>
    <name evidence="5" type="ORF">QBC37DRAFT_320044</name>
</gene>
<reference evidence="5" key="2">
    <citation type="submission" date="2023-05" db="EMBL/GenBank/DDBJ databases">
        <authorList>
            <consortium name="Lawrence Berkeley National Laboratory"/>
            <person name="Steindorff A."/>
            <person name="Hensen N."/>
            <person name="Bonometti L."/>
            <person name="Westerberg I."/>
            <person name="Brannstrom I.O."/>
            <person name="Guillou S."/>
            <person name="Cros-Aarteil S."/>
            <person name="Calhoun S."/>
            <person name="Haridas S."/>
            <person name="Kuo A."/>
            <person name="Mondo S."/>
            <person name="Pangilinan J."/>
            <person name="Riley R."/>
            <person name="Labutti K."/>
            <person name="Andreopoulos B."/>
            <person name="Lipzen A."/>
            <person name="Chen C."/>
            <person name="Yanf M."/>
            <person name="Daum C."/>
            <person name="Ng V."/>
            <person name="Clum A."/>
            <person name="Ohm R."/>
            <person name="Martin F."/>
            <person name="Silar P."/>
            <person name="Natvig D."/>
            <person name="Lalanne C."/>
            <person name="Gautier V."/>
            <person name="Ament-Velasquez S.L."/>
            <person name="Kruys A."/>
            <person name="Hutchinson M.I."/>
            <person name="Powell A.J."/>
            <person name="Barry K."/>
            <person name="Miller A.N."/>
            <person name="Grigoriev I.V."/>
            <person name="Debuchy R."/>
            <person name="Gladieux P."/>
            <person name="Thoren M.H."/>
            <person name="Johannesson H."/>
        </authorList>
    </citation>
    <scope>NUCLEOTIDE SEQUENCE</scope>
    <source>
        <strain evidence="5">PSN293</strain>
    </source>
</reference>
<sequence>MDKQQEASQVFGAPAPSPNFESKETSAVPDDTKSIDYRTAEGDYGQYLWDHISSNLKYLLIVIIIGVPLSIPVIIYRDYQDILAEPIDPVAESRQFLFYLFYWLEISWIALCLSFLVGTALPYAFRFIARYVNPAHVRYWRVLRVLRRPITLAGFLIVSFASYAVLLWGNPVLPINQTDEAIENSQWNDVIADILEQCALWTGFYILEKALILYITIHYHFRSNMGRIGHSKDMQNTLMVLYDASVYLYPIGSPEFIEEDALIGNATGSEHGEYRLHATRYLARLGIDTYALTSFFGNFLQRDPKSHWLRPASTYATVERAMANPRSAAALGRRIWMSFVVVGKDKLSAQDIAEVLGPFRKAEADQHFKVLDENETGDIQLDEMEWTVADAGRIRNNIYRSMHSADHCINTFDWVCLVSLAIVMLFFILSVYVPSLKEIRSTIQGLALGVGFAIGRTVHHFLAGVIFVLFDHPFDIGDRIELWNGNSNNSVSLEVVRQSLLYTVFKRVDNWQEMQVGNEWLQQCRIQNVTRSGANRQAVSMMIDIRTTFKDLTFLRAELEAFLKHPDNKRDYLPNLATNIVNVNELNKLELRIIFTHKTNWSVEPLRAARSQKFMCALVAAVRKIPIVRPDGGPLGQEGRPFYNIMMSNEEAEKKLSGIREDQAGSRIDAADQESTDIKIDLSDVYSGSGTSSAEQEERVKAAIEEAEQRRAEKAAKQAEEVKAMALLGKLPAAQLKGPKRDGSAVSSGVDSGSSGTGKRPTAMSRNR</sequence>
<evidence type="ECO:0000313" key="6">
    <source>
        <dbReference type="Proteomes" id="UP001301769"/>
    </source>
</evidence>
<dbReference type="GO" id="GO:0005262">
    <property type="term" value="F:calcium channel activity"/>
    <property type="evidence" value="ECO:0007669"/>
    <property type="project" value="TreeGrafter"/>
</dbReference>
<feature type="transmembrane region" description="Helical" evidence="3">
    <location>
        <begin position="412"/>
        <end position="433"/>
    </location>
</feature>
<feature type="transmembrane region" description="Helical" evidence="3">
    <location>
        <begin position="96"/>
        <end position="129"/>
    </location>
</feature>
<dbReference type="PANTHER" id="PTHR31323:SF14">
    <property type="entry name" value="MECHANOSENSITIVE ION CHANNEL PROTEIN MSY2"/>
    <property type="match status" value="1"/>
</dbReference>
<feature type="region of interest" description="Disordered" evidence="2">
    <location>
        <begin position="1"/>
        <end position="27"/>
    </location>
</feature>
<evidence type="ECO:0000256" key="1">
    <source>
        <dbReference type="SAM" id="Coils"/>
    </source>
</evidence>
<keyword evidence="6" id="KW-1185">Reference proteome</keyword>
<feature type="transmembrane region" description="Helical" evidence="3">
    <location>
        <begin position="445"/>
        <end position="470"/>
    </location>
</feature>
<comment type="caution">
    <text evidence="5">The sequence shown here is derived from an EMBL/GenBank/DDBJ whole genome shotgun (WGS) entry which is preliminary data.</text>
</comment>
<keyword evidence="3" id="KW-0472">Membrane</keyword>
<dbReference type="PANTHER" id="PTHR31323">
    <property type="entry name" value="MECHANOSENSITIVE ION CHANNEL PROTEIN MSY2"/>
    <property type="match status" value="1"/>
</dbReference>
<feature type="transmembrane region" description="Helical" evidence="3">
    <location>
        <begin position="58"/>
        <end position="76"/>
    </location>
</feature>
<dbReference type="InterPro" id="IPR058650">
    <property type="entry name" value="Msy1/2-like"/>
</dbReference>
<evidence type="ECO:0000259" key="4">
    <source>
        <dbReference type="Pfam" id="PF25886"/>
    </source>
</evidence>
<feature type="transmembrane region" description="Helical" evidence="3">
    <location>
        <begin position="150"/>
        <end position="169"/>
    </location>
</feature>
<accession>A0AAN6Y2P8</accession>
<protein>
    <submittedName>
        <fullName evidence="5">Mechanosensitive ion channel protein 8</fullName>
    </submittedName>
</protein>
<dbReference type="PROSITE" id="PS00018">
    <property type="entry name" value="EF_HAND_1"/>
    <property type="match status" value="1"/>
</dbReference>
<dbReference type="InterPro" id="IPR018247">
    <property type="entry name" value="EF_Hand_1_Ca_BS"/>
</dbReference>
<evidence type="ECO:0000313" key="5">
    <source>
        <dbReference type="EMBL" id="KAK4211533.1"/>
    </source>
</evidence>
<reference evidence="5" key="1">
    <citation type="journal article" date="2023" name="Mol. Phylogenet. Evol.">
        <title>Genome-scale phylogeny and comparative genomics of the fungal order Sordariales.</title>
        <authorList>
            <person name="Hensen N."/>
            <person name="Bonometti L."/>
            <person name="Westerberg I."/>
            <person name="Brannstrom I.O."/>
            <person name="Guillou S."/>
            <person name="Cros-Aarteil S."/>
            <person name="Calhoun S."/>
            <person name="Haridas S."/>
            <person name="Kuo A."/>
            <person name="Mondo S."/>
            <person name="Pangilinan J."/>
            <person name="Riley R."/>
            <person name="LaButti K."/>
            <person name="Andreopoulos B."/>
            <person name="Lipzen A."/>
            <person name="Chen C."/>
            <person name="Yan M."/>
            <person name="Daum C."/>
            <person name="Ng V."/>
            <person name="Clum A."/>
            <person name="Steindorff A."/>
            <person name="Ohm R.A."/>
            <person name="Martin F."/>
            <person name="Silar P."/>
            <person name="Natvig D.O."/>
            <person name="Lalanne C."/>
            <person name="Gautier V."/>
            <person name="Ament-Velasquez S.L."/>
            <person name="Kruys A."/>
            <person name="Hutchinson M.I."/>
            <person name="Powell A.J."/>
            <person name="Barry K."/>
            <person name="Miller A.N."/>
            <person name="Grigoriev I.V."/>
            <person name="Debuchy R."/>
            <person name="Gladieux P."/>
            <person name="Hiltunen Thoren M."/>
            <person name="Johannesson H."/>
        </authorList>
    </citation>
    <scope>NUCLEOTIDE SEQUENCE</scope>
    <source>
        <strain evidence="5">PSN293</strain>
    </source>
</reference>
<dbReference type="AlphaFoldDB" id="A0AAN6Y2P8"/>
<proteinExistence type="predicted"/>